<dbReference type="EMBL" id="AFCO01001029">
    <property type="protein sequence ID" value="EHC56318.1"/>
    <property type="molecule type" value="Genomic_DNA"/>
</dbReference>
<organism evidence="1 2">
    <name type="scientific">Salmonella enterica subsp. enterica serovar Inverness str. R8-3668</name>
    <dbReference type="NCBI Taxonomy" id="913075"/>
    <lineage>
        <taxon>Bacteria</taxon>
        <taxon>Pseudomonadati</taxon>
        <taxon>Pseudomonadota</taxon>
        <taxon>Gammaproteobacteria</taxon>
        <taxon>Enterobacterales</taxon>
        <taxon>Enterobacteriaceae</taxon>
        <taxon>Salmonella</taxon>
    </lineage>
</organism>
<sequence>MTISPINRFSKLFNLCSDIISQYRFLIVSHILKLHKSDKCSNT</sequence>
<gene>
    <name evidence="1" type="ORF">LTSEINV_3134</name>
</gene>
<proteinExistence type="predicted"/>
<reference evidence="1 2" key="1">
    <citation type="journal article" date="2011" name="BMC Genomics">
        <title>Genome sequencing reveals diversification of virulence factor content and possible host adaptation in distinct subpopulations of Salmonella enterica.</title>
        <authorList>
            <person name="den Bakker H.C."/>
            <person name="Moreno Switt A.I."/>
            <person name="Govoni G."/>
            <person name="Cummings C.A."/>
            <person name="Ranieri M.L."/>
            <person name="Degoricija L."/>
            <person name="Hoelzer K."/>
            <person name="Rodriguez-Rivera L.D."/>
            <person name="Brown S."/>
            <person name="Bolchacova E."/>
            <person name="Furtado M.R."/>
            <person name="Wiedmann M."/>
        </authorList>
    </citation>
    <scope>NUCLEOTIDE SEQUENCE [LARGE SCALE GENOMIC DNA]</scope>
    <source>
        <strain evidence="1 2">R8-3668</strain>
    </source>
</reference>
<accession>G5NEK2</accession>
<evidence type="ECO:0000313" key="1">
    <source>
        <dbReference type="EMBL" id="EHC56318.1"/>
    </source>
</evidence>
<dbReference type="PATRIC" id="fig|913075.3.peg.2409"/>
<protein>
    <submittedName>
        <fullName evidence="1">Uncharacterized protein</fullName>
    </submittedName>
</protein>
<dbReference type="AlphaFoldDB" id="G5NEK2"/>
<evidence type="ECO:0000313" key="2">
    <source>
        <dbReference type="Proteomes" id="UP000003532"/>
    </source>
</evidence>
<name>G5NEK2_SALET</name>
<dbReference type="BioCyc" id="SENT913075:G120P-3261-MONOMER"/>
<dbReference type="Proteomes" id="UP000003532">
    <property type="component" value="Unassembled WGS sequence"/>
</dbReference>
<comment type="caution">
    <text evidence="1">The sequence shown here is derived from an EMBL/GenBank/DDBJ whole genome shotgun (WGS) entry which is preliminary data.</text>
</comment>